<evidence type="ECO:0000313" key="2">
    <source>
        <dbReference type="Proteomes" id="UP001249851"/>
    </source>
</evidence>
<gene>
    <name evidence="1" type="ORF">P5673_022991</name>
</gene>
<protein>
    <submittedName>
        <fullName evidence="1">Uncharacterized protein</fullName>
    </submittedName>
</protein>
<proteinExistence type="predicted"/>
<keyword evidence="2" id="KW-1185">Reference proteome</keyword>
<evidence type="ECO:0000313" key="1">
    <source>
        <dbReference type="EMBL" id="KAK2555358.1"/>
    </source>
</evidence>
<reference evidence="1" key="2">
    <citation type="journal article" date="2023" name="Science">
        <title>Genomic signatures of disease resistance in endangered staghorn corals.</title>
        <authorList>
            <person name="Vollmer S.V."/>
            <person name="Selwyn J.D."/>
            <person name="Despard B.A."/>
            <person name="Roesel C.L."/>
        </authorList>
    </citation>
    <scope>NUCLEOTIDE SEQUENCE</scope>
    <source>
        <strain evidence="1">K2</strain>
    </source>
</reference>
<accession>A0AAD9Q667</accession>
<dbReference type="Proteomes" id="UP001249851">
    <property type="component" value="Unassembled WGS sequence"/>
</dbReference>
<sequence>MPLDGARTIKPPCGLPVPLDDVSVCHRMDELQNGCTRLNKVLKTLAQQPNEPTDHLLDYSEKPCRMQDAGISQVVENNRTTCHSKIFPISYLSTFRPDPEGGGLVQGQHNTAYHGQTGLASEAGLMLRLTYSTDRWEQEWRIHRGVDFQN</sequence>
<reference evidence="1" key="1">
    <citation type="journal article" date="2023" name="G3 (Bethesda)">
        <title>Whole genome assembly and annotation of the endangered Caribbean coral Acropora cervicornis.</title>
        <authorList>
            <person name="Selwyn J.D."/>
            <person name="Vollmer S.V."/>
        </authorList>
    </citation>
    <scope>NUCLEOTIDE SEQUENCE</scope>
    <source>
        <strain evidence="1">K2</strain>
    </source>
</reference>
<comment type="caution">
    <text evidence="1">The sequence shown here is derived from an EMBL/GenBank/DDBJ whole genome shotgun (WGS) entry which is preliminary data.</text>
</comment>
<organism evidence="1 2">
    <name type="scientific">Acropora cervicornis</name>
    <name type="common">Staghorn coral</name>
    <dbReference type="NCBI Taxonomy" id="6130"/>
    <lineage>
        <taxon>Eukaryota</taxon>
        <taxon>Metazoa</taxon>
        <taxon>Cnidaria</taxon>
        <taxon>Anthozoa</taxon>
        <taxon>Hexacorallia</taxon>
        <taxon>Scleractinia</taxon>
        <taxon>Astrocoeniina</taxon>
        <taxon>Acroporidae</taxon>
        <taxon>Acropora</taxon>
    </lineage>
</organism>
<name>A0AAD9Q667_ACRCE</name>
<dbReference type="EMBL" id="JARQWQ010000063">
    <property type="protein sequence ID" value="KAK2555358.1"/>
    <property type="molecule type" value="Genomic_DNA"/>
</dbReference>
<dbReference type="AlphaFoldDB" id="A0AAD9Q667"/>